<evidence type="ECO:0000259" key="7">
    <source>
        <dbReference type="Pfam" id="PF00520"/>
    </source>
</evidence>
<name>A0ABS6ZE82_9ACTN</name>
<dbReference type="InterPro" id="IPR005821">
    <property type="entry name" value="Ion_trans_dom"/>
</dbReference>
<proteinExistence type="predicted"/>
<evidence type="ECO:0000256" key="3">
    <source>
        <dbReference type="ARBA" id="ARBA00022989"/>
    </source>
</evidence>
<keyword evidence="9" id="KW-1185">Reference proteome</keyword>
<evidence type="ECO:0000256" key="5">
    <source>
        <dbReference type="SAM" id="MobiDB-lite"/>
    </source>
</evidence>
<keyword evidence="2 6" id="KW-0812">Transmembrane</keyword>
<evidence type="ECO:0000313" key="9">
    <source>
        <dbReference type="Proteomes" id="UP000812013"/>
    </source>
</evidence>
<evidence type="ECO:0000313" key="8">
    <source>
        <dbReference type="EMBL" id="MBW5485508.1"/>
    </source>
</evidence>
<feature type="transmembrane region" description="Helical" evidence="6">
    <location>
        <begin position="144"/>
        <end position="165"/>
    </location>
</feature>
<dbReference type="InterPro" id="IPR027359">
    <property type="entry name" value="Volt_channel_dom_sf"/>
</dbReference>
<feature type="transmembrane region" description="Helical" evidence="6">
    <location>
        <begin position="210"/>
        <end position="233"/>
    </location>
</feature>
<protein>
    <submittedName>
        <fullName evidence="8">Ion transporter</fullName>
    </submittedName>
</protein>
<dbReference type="PANTHER" id="PTHR10037:SF293">
    <property type="entry name" value="EF-HAND DOMAIN-CONTAINING PROTEIN"/>
    <property type="match status" value="1"/>
</dbReference>
<feature type="domain" description="Ion transport" evidence="7">
    <location>
        <begin position="22"/>
        <end position="239"/>
    </location>
</feature>
<evidence type="ECO:0000256" key="4">
    <source>
        <dbReference type="ARBA" id="ARBA00023136"/>
    </source>
</evidence>
<evidence type="ECO:0000256" key="2">
    <source>
        <dbReference type="ARBA" id="ARBA00022692"/>
    </source>
</evidence>
<keyword evidence="4 6" id="KW-0472">Membrane</keyword>
<feature type="transmembrane region" description="Helical" evidence="6">
    <location>
        <begin position="52"/>
        <end position="75"/>
    </location>
</feature>
<feature type="compositionally biased region" description="Pro residues" evidence="5">
    <location>
        <begin position="253"/>
        <end position="267"/>
    </location>
</feature>
<dbReference type="Pfam" id="PF00520">
    <property type="entry name" value="Ion_trans"/>
    <property type="match status" value="1"/>
</dbReference>
<feature type="transmembrane region" description="Helical" evidence="6">
    <location>
        <begin position="177"/>
        <end position="198"/>
    </location>
</feature>
<dbReference type="Proteomes" id="UP000812013">
    <property type="component" value="Unassembled WGS sequence"/>
</dbReference>
<comment type="subcellular location">
    <subcellularLocation>
        <location evidence="1">Membrane</location>
        <topology evidence="1">Multi-pass membrane protein</topology>
    </subcellularLocation>
</comment>
<accession>A0ABS6ZE82</accession>
<reference evidence="8 9" key="1">
    <citation type="submission" date="2019-12" db="EMBL/GenBank/DDBJ databases">
        <title>Genome sequence of Streptomyces bambusae.</title>
        <authorList>
            <person name="Bansal K."/>
            <person name="Choksket S."/>
            <person name="Korpole S."/>
            <person name="Patil P.B."/>
        </authorList>
    </citation>
    <scope>NUCLEOTIDE SEQUENCE [LARGE SCALE GENOMIC DNA]</scope>
    <source>
        <strain evidence="8 9">SK60</strain>
    </source>
</reference>
<organism evidence="8 9">
    <name type="scientific">Streptomyces bambusae</name>
    <dbReference type="NCBI Taxonomy" id="1550616"/>
    <lineage>
        <taxon>Bacteria</taxon>
        <taxon>Bacillati</taxon>
        <taxon>Actinomycetota</taxon>
        <taxon>Actinomycetes</taxon>
        <taxon>Kitasatosporales</taxon>
        <taxon>Streptomycetaceae</taxon>
        <taxon>Streptomyces</taxon>
    </lineage>
</organism>
<dbReference type="InterPro" id="IPR043203">
    <property type="entry name" value="VGCC_Ca_Na"/>
</dbReference>
<gene>
    <name evidence="8" type="ORF">GPJ59_27470</name>
</gene>
<dbReference type="SUPFAM" id="SSF81324">
    <property type="entry name" value="Voltage-gated potassium channels"/>
    <property type="match status" value="1"/>
</dbReference>
<feature type="transmembrane region" description="Helical" evidence="6">
    <location>
        <begin position="20"/>
        <end position="40"/>
    </location>
</feature>
<dbReference type="PANTHER" id="PTHR10037">
    <property type="entry name" value="VOLTAGE-GATED CATION CHANNEL CALCIUM AND SODIUM"/>
    <property type="match status" value="1"/>
</dbReference>
<feature type="region of interest" description="Disordered" evidence="5">
    <location>
        <begin position="241"/>
        <end position="283"/>
    </location>
</feature>
<dbReference type="Gene3D" id="1.10.287.70">
    <property type="match status" value="1"/>
</dbReference>
<sequence length="332" mass="35655">MTHEAGRTRLAARCRTVTDAPAFGKAVFAVILFNACLLGVETYSGTAAAHEQILRIAEGACLAVFSLEILVRIGAHADRPKAFFRDPWNLFDLLVVASAFVPVVRENATVLRLLRLARVLRTARFLPQLRVLLVAVGRSVPGTLSFLFVGALVVYVYAMIGWLCFAESDPGRYGSVGRAALTLFLLTMLEGLGDAVSAGLEISPLSFLYYASYVLFASFVLVNVLIGVVLTSLEEARELEKQDLETGQAPDPGSRPDPESGPGPARVPEPAAAGTWTAEDEAQAAAAFSADACSAEAVPEDLRERIVRARRALDELEAGLAARARPFQDHLS</sequence>
<evidence type="ECO:0000256" key="6">
    <source>
        <dbReference type="SAM" id="Phobius"/>
    </source>
</evidence>
<evidence type="ECO:0000256" key="1">
    <source>
        <dbReference type="ARBA" id="ARBA00004141"/>
    </source>
</evidence>
<dbReference type="Gene3D" id="1.20.120.350">
    <property type="entry name" value="Voltage-gated potassium channels. Chain C"/>
    <property type="match status" value="1"/>
</dbReference>
<keyword evidence="3 6" id="KW-1133">Transmembrane helix</keyword>
<comment type="caution">
    <text evidence="8">The sequence shown here is derived from an EMBL/GenBank/DDBJ whole genome shotgun (WGS) entry which is preliminary data.</text>
</comment>
<dbReference type="EMBL" id="WTFF01000261">
    <property type="protein sequence ID" value="MBW5485508.1"/>
    <property type="molecule type" value="Genomic_DNA"/>
</dbReference>